<dbReference type="Pfam" id="PF01074">
    <property type="entry name" value="Glyco_hydro_38N"/>
    <property type="match status" value="1"/>
</dbReference>
<feature type="compositionally biased region" description="Pro residues" evidence="5">
    <location>
        <begin position="936"/>
        <end position="946"/>
    </location>
</feature>
<proteinExistence type="inferred from homology"/>
<accession>A0A919FWN6</accession>
<dbReference type="SUPFAM" id="SSF88713">
    <property type="entry name" value="Glycoside hydrolase/deacetylase"/>
    <property type="match status" value="1"/>
</dbReference>
<dbReference type="Pfam" id="PF17677">
    <property type="entry name" value="Glyco_hydro38C2"/>
    <property type="match status" value="1"/>
</dbReference>
<name>A0A919FWN6_9ACTN</name>
<evidence type="ECO:0000256" key="4">
    <source>
        <dbReference type="ARBA" id="ARBA00023295"/>
    </source>
</evidence>
<dbReference type="GO" id="GO:0030246">
    <property type="term" value="F:carbohydrate binding"/>
    <property type="evidence" value="ECO:0007669"/>
    <property type="project" value="InterPro"/>
</dbReference>
<dbReference type="Gene3D" id="2.70.98.30">
    <property type="entry name" value="Golgi alpha-mannosidase II, domain 4"/>
    <property type="match status" value="1"/>
</dbReference>
<dbReference type="Gene3D" id="1.20.1270.50">
    <property type="entry name" value="Glycoside hydrolase family 38, central domain"/>
    <property type="match status" value="1"/>
</dbReference>
<sequence length="1044" mass="111185">MHDRRISGEERITAFLSERLRPALYPQRVPMDVSAWHHPGEPVPVGVALRAGYTPFAVGEPWGGPWSTTWFRTGATVPERWAGRRVDALVDLGGTAGGPGAPEGLVHDGHGTPLHGLHPDGGAVPVARRARGGQQVRLLIEAAAVPPVDPVAGTGLHYGDPLTAGDQPLYRLRAADLAARDEEVWRLLHDMETLAGLMHALPTALPRRGELLITLERAVDAVDPRAVGATAAAARALLAPVLAHRAHDSAHTLAVVGHAPAGGAPCRPLREAVRAGARAFSTLATLAEEYPELVVAAPSAQHHAWMKEHQPHVFERIRKAVADGNWVPVGGMWVSADTELAAGESLVRQFAYGRRFFRDELGADTDGVWLPGAMGASAALPQLARLAGARWLLTRRPAPGQVPAPPHHTFRWEGIDGSTLFTHLAPGGAEDGTLTATAAAQAVAGSADGGRAPRSLLPLGRPGAVPDRAALERARRLADLDGAPRVTMRHPGPFFRAAEDEYPAAPLWRGELDLAPHRGGYTSQARTKRANRLSEALLHEAELWCATAAVRHGTGYPYDELDAAWKQVLLLQSDDILSGAGTAWVHADAEAAHRLVRRRLERLIRRAAGEPDGSTVLNPAPHPRREVVVLPPGAGSGTGPVPAGAQPLPDGGLAVLAEAPGLGAGPACLPLGDTAPVSVRTAPDGGHLLDNGLLRVHIDPHGLVRSVRELASGREAIAPGAAGNLLQLHRDDPGRGTARDLDPRYRGTARDLDRADRVTVRAHGPLLATVRVARGTGRSTFVQDLSLTAGGRALTIDTEVDWRERDTVLKCAWPLDVHAEHSRAGVQFGHVARPTHENTDRDLARHEMAAHRWIHVGEHGFGIALATDAAAGYDVSRRTRHDGGTTTVLRTTLLRAPSRPDPGADRGHHRFRHALRPAATTGDARDTGHALCRPLRPGPADPPGPPLVAVDNPDVVIETVKLADDRSGDVVVRLHESRGGRAATRLTVACAASAVHETDLLEERRAEHRLSGGRVRLVLRPFQILTLRLVRGPGPSHLPEERGA</sequence>
<dbReference type="InterPro" id="IPR054723">
    <property type="entry name" value="Ams1-like_N"/>
</dbReference>
<dbReference type="Pfam" id="PF09261">
    <property type="entry name" value="Alpha-mann_mid"/>
    <property type="match status" value="1"/>
</dbReference>
<keyword evidence="8" id="KW-1185">Reference proteome</keyword>
<protein>
    <submittedName>
        <fullName evidence="7">Alpha-mannosidase</fullName>
    </submittedName>
</protein>
<dbReference type="InterPro" id="IPR011682">
    <property type="entry name" value="Glyco_hydro_38_C"/>
</dbReference>
<evidence type="ECO:0000256" key="1">
    <source>
        <dbReference type="ARBA" id="ARBA00009792"/>
    </source>
</evidence>
<dbReference type="InterPro" id="IPR027291">
    <property type="entry name" value="Glyco_hydro_38_N_sf"/>
</dbReference>
<dbReference type="InterPro" id="IPR041147">
    <property type="entry name" value="GH38_C"/>
</dbReference>
<evidence type="ECO:0000259" key="6">
    <source>
        <dbReference type="SMART" id="SM00872"/>
    </source>
</evidence>
<evidence type="ECO:0000313" key="8">
    <source>
        <dbReference type="Proteomes" id="UP000603708"/>
    </source>
</evidence>
<dbReference type="Pfam" id="PF22907">
    <property type="entry name" value="Ams1-like_1st"/>
    <property type="match status" value="1"/>
</dbReference>
<dbReference type="InterPro" id="IPR000602">
    <property type="entry name" value="Glyco_hydro_38_N"/>
</dbReference>
<keyword evidence="3" id="KW-0378">Hydrolase</keyword>
<reference evidence="7" key="1">
    <citation type="journal article" date="2014" name="Int. J. Syst. Evol. Microbiol.">
        <title>Complete genome sequence of Corynebacterium casei LMG S-19264T (=DSM 44701T), isolated from a smear-ripened cheese.</title>
        <authorList>
            <consortium name="US DOE Joint Genome Institute (JGI-PGF)"/>
            <person name="Walter F."/>
            <person name="Albersmeier A."/>
            <person name="Kalinowski J."/>
            <person name="Ruckert C."/>
        </authorList>
    </citation>
    <scope>NUCLEOTIDE SEQUENCE</scope>
    <source>
        <strain evidence="7">JCM 5069</strain>
    </source>
</reference>
<evidence type="ECO:0000256" key="3">
    <source>
        <dbReference type="ARBA" id="ARBA00022801"/>
    </source>
</evidence>
<dbReference type="SUPFAM" id="SSF74650">
    <property type="entry name" value="Galactose mutarotase-like"/>
    <property type="match status" value="1"/>
</dbReference>
<dbReference type="EMBL" id="BNCD01000002">
    <property type="protein sequence ID" value="GHH72975.1"/>
    <property type="molecule type" value="Genomic_DNA"/>
</dbReference>
<dbReference type="SUPFAM" id="SSF88688">
    <property type="entry name" value="Families 57/38 glycoside transferase middle domain"/>
    <property type="match status" value="1"/>
</dbReference>
<dbReference type="GO" id="GO:0004559">
    <property type="term" value="F:alpha-mannosidase activity"/>
    <property type="evidence" value="ECO:0007669"/>
    <property type="project" value="InterPro"/>
</dbReference>
<dbReference type="InterPro" id="IPR011330">
    <property type="entry name" value="Glyco_hydro/deAcase_b/a-brl"/>
</dbReference>
<dbReference type="Gene3D" id="3.20.110.10">
    <property type="entry name" value="Glycoside hydrolase 38, N terminal domain"/>
    <property type="match status" value="1"/>
</dbReference>
<organism evidence="7 8">
    <name type="scientific">Streptomyces sulfonofaciens</name>
    <dbReference type="NCBI Taxonomy" id="68272"/>
    <lineage>
        <taxon>Bacteria</taxon>
        <taxon>Bacillati</taxon>
        <taxon>Actinomycetota</taxon>
        <taxon>Actinomycetes</taxon>
        <taxon>Kitasatosporales</taxon>
        <taxon>Streptomycetaceae</taxon>
        <taxon>Streptomyces</taxon>
    </lineage>
</organism>
<evidence type="ECO:0000256" key="2">
    <source>
        <dbReference type="ARBA" id="ARBA00022723"/>
    </source>
</evidence>
<dbReference type="Pfam" id="PF07748">
    <property type="entry name" value="Glyco_hydro_38C"/>
    <property type="match status" value="1"/>
</dbReference>
<reference evidence="7" key="2">
    <citation type="submission" date="2020-09" db="EMBL/GenBank/DDBJ databases">
        <authorList>
            <person name="Sun Q."/>
            <person name="Ohkuma M."/>
        </authorList>
    </citation>
    <scope>NUCLEOTIDE SEQUENCE</scope>
    <source>
        <strain evidence="7">JCM 5069</strain>
    </source>
</reference>
<dbReference type="GO" id="GO:0006013">
    <property type="term" value="P:mannose metabolic process"/>
    <property type="evidence" value="ECO:0007669"/>
    <property type="project" value="InterPro"/>
</dbReference>
<dbReference type="InterPro" id="IPR011013">
    <property type="entry name" value="Gal_mutarotase_sf_dom"/>
</dbReference>
<keyword evidence="2" id="KW-0479">Metal-binding</keyword>
<dbReference type="SMART" id="SM00872">
    <property type="entry name" value="Alpha-mann_mid"/>
    <property type="match status" value="1"/>
</dbReference>
<comment type="similarity">
    <text evidence="1">Belongs to the glycosyl hydrolase 38 family.</text>
</comment>
<gene>
    <name evidence="7" type="ORF">GCM10018793_10870</name>
</gene>
<dbReference type="InterPro" id="IPR015341">
    <property type="entry name" value="Glyco_hydro_38_cen"/>
</dbReference>
<dbReference type="RefSeq" id="WP_189929703.1">
    <property type="nucleotide sequence ID" value="NZ_BNCD01000002.1"/>
</dbReference>
<dbReference type="Proteomes" id="UP000603708">
    <property type="component" value="Unassembled WGS sequence"/>
</dbReference>
<keyword evidence="4" id="KW-0326">Glycosidase</keyword>
<evidence type="ECO:0000256" key="5">
    <source>
        <dbReference type="SAM" id="MobiDB-lite"/>
    </source>
</evidence>
<dbReference type="InterPro" id="IPR037094">
    <property type="entry name" value="Glyco_hydro_38_cen_sf"/>
</dbReference>
<evidence type="ECO:0000313" key="7">
    <source>
        <dbReference type="EMBL" id="GHH72975.1"/>
    </source>
</evidence>
<comment type="caution">
    <text evidence="7">The sequence shown here is derived from an EMBL/GenBank/DDBJ whole genome shotgun (WGS) entry which is preliminary data.</text>
</comment>
<dbReference type="PANTHER" id="PTHR46017">
    <property type="entry name" value="ALPHA-MANNOSIDASE 2C1"/>
    <property type="match status" value="1"/>
</dbReference>
<feature type="region of interest" description="Disordered" evidence="5">
    <location>
        <begin position="919"/>
        <end position="947"/>
    </location>
</feature>
<dbReference type="GO" id="GO:0046872">
    <property type="term" value="F:metal ion binding"/>
    <property type="evidence" value="ECO:0007669"/>
    <property type="project" value="UniProtKB-KW"/>
</dbReference>
<dbReference type="GO" id="GO:0009313">
    <property type="term" value="P:oligosaccharide catabolic process"/>
    <property type="evidence" value="ECO:0007669"/>
    <property type="project" value="TreeGrafter"/>
</dbReference>
<feature type="domain" description="Glycoside hydrolase family 38 central" evidence="6">
    <location>
        <begin position="515"/>
        <end position="593"/>
    </location>
</feature>
<dbReference type="PANTHER" id="PTHR46017:SF1">
    <property type="entry name" value="ALPHA-MANNOSIDASE 2C1"/>
    <property type="match status" value="1"/>
</dbReference>
<dbReference type="AlphaFoldDB" id="A0A919FWN6"/>
<dbReference type="InterPro" id="IPR028995">
    <property type="entry name" value="Glyco_hydro_57/38_cen_sf"/>
</dbReference>